<gene>
    <name evidence="1" type="ORF">NP233_g5987</name>
</gene>
<proteinExistence type="predicted"/>
<evidence type="ECO:0000313" key="1">
    <source>
        <dbReference type="EMBL" id="KAJ3568026.1"/>
    </source>
</evidence>
<reference evidence="1" key="1">
    <citation type="submission" date="2022-07" db="EMBL/GenBank/DDBJ databases">
        <title>Genome Sequence of Leucocoprinus birnbaumii.</title>
        <authorList>
            <person name="Buettner E."/>
        </authorList>
    </citation>
    <scope>NUCLEOTIDE SEQUENCE</scope>
    <source>
        <strain evidence="1">VT141</strain>
    </source>
</reference>
<comment type="caution">
    <text evidence="1">The sequence shown here is derived from an EMBL/GenBank/DDBJ whole genome shotgun (WGS) entry which is preliminary data.</text>
</comment>
<protein>
    <submittedName>
        <fullName evidence="1">Uncharacterized protein</fullName>
    </submittedName>
</protein>
<dbReference type="Proteomes" id="UP001213000">
    <property type="component" value="Unassembled WGS sequence"/>
</dbReference>
<organism evidence="1 2">
    <name type="scientific">Leucocoprinus birnbaumii</name>
    <dbReference type="NCBI Taxonomy" id="56174"/>
    <lineage>
        <taxon>Eukaryota</taxon>
        <taxon>Fungi</taxon>
        <taxon>Dikarya</taxon>
        <taxon>Basidiomycota</taxon>
        <taxon>Agaricomycotina</taxon>
        <taxon>Agaricomycetes</taxon>
        <taxon>Agaricomycetidae</taxon>
        <taxon>Agaricales</taxon>
        <taxon>Agaricineae</taxon>
        <taxon>Agaricaceae</taxon>
        <taxon>Leucocoprinus</taxon>
    </lineage>
</organism>
<keyword evidence="2" id="KW-1185">Reference proteome</keyword>
<name>A0AAD5VRW5_9AGAR</name>
<sequence length="201" mass="22030">MNVLANDERSVAMVAGYYSADFTAMQLLKVMSRLTKPDTPYLPYFMLCREFGVRAVDGMVKGRVLDLRWSEPVSKDNGEEEQLPRASLTGYSGLGMPPPPPMTYNAAMAASGSGTAIDTLGPPPAIDDEEGIVPVPPSELLGTMHSGIPVDPYEEEYLELVGPRLIPMTPIMRYAMAEVIEEYEDDQSNSDYASLPDPDEF</sequence>
<accession>A0AAD5VRW5</accession>
<evidence type="ECO:0000313" key="2">
    <source>
        <dbReference type="Proteomes" id="UP001213000"/>
    </source>
</evidence>
<dbReference type="EMBL" id="JANIEX010000372">
    <property type="protein sequence ID" value="KAJ3568026.1"/>
    <property type="molecule type" value="Genomic_DNA"/>
</dbReference>
<dbReference type="AlphaFoldDB" id="A0AAD5VRW5"/>